<feature type="binding site" evidence="8">
    <location>
        <position position="116"/>
    </location>
    <ligand>
        <name>Fe cation</name>
        <dbReference type="ChEBI" id="CHEBI:24875"/>
        <label>2</label>
        <note>catalytic</note>
    </ligand>
</feature>
<gene>
    <name evidence="11" type="primary">dfx</name>
    <name evidence="11" type="ORF">DGMP_07800</name>
</gene>
<dbReference type="CDD" id="cd03171">
    <property type="entry name" value="SORL_Dfx_classI"/>
    <property type="match status" value="1"/>
</dbReference>
<feature type="binding site" evidence="8">
    <location>
        <position position="49"/>
    </location>
    <ligand>
        <name>Fe cation</name>
        <dbReference type="ChEBI" id="CHEBI:24875"/>
        <label>2</label>
        <note>catalytic</note>
    </ligand>
</feature>
<dbReference type="AlphaFoldDB" id="A0A8D5FEF6"/>
<dbReference type="EMBL" id="AP024086">
    <property type="protein sequence ID" value="BCL60087.1"/>
    <property type="molecule type" value="Genomic_DNA"/>
</dbReference>
<feature type="binding site" evidence="8">
    <location>
        <position position="75"/>
    </location>
    <ligand>
        <name>Fe cation</name>
        <dbReference type="ChEBI" id="CHEBI:24875"/>
        <label>2</label>
        <note>catalytic</note>
    </ligand>
</feature>
<evidence type="ECO:0000256" key="6">
    <source>
        <dbReference type="ARBA" id="ARBA00031398"/>
    </source>
</evidence>
<dbReference type="KEGG" id="dbk:DGMP_07800"/>
<feature type="domain" description="Desulfoferrodoxin N-terminal" evidence="10">
    <location>
        <begin position="3"/>
        <end position="37"/>
    </location>
</feature>
<evidence type="ECO:0000259" key="9">
    <source>
        <dbReference type="Pfam" id="PF01880"/>
    </source>
</evidence>
<dbReference type="GO" id="GO:0050605">
    <property type="term" value="F:superoxide reductase activity"/>
    <property type="evidence" value="ECO:0007669"/>
    <property type="project" value="UniProtKB-EC"/>
</dbReference>
<dbReference type="Pfam" id="PF01880">
    <property type="entry name" value="Desulfoferrodox"/>
    <property type="match status" value="1"/>
</dbReference>
<dbReference type="PANTHER" id="PTHR36541:SF1">
    <property type="entry name" value="SUPEROXIDE REDUCTASE-RELATED"/>
    <property type="match status" value="1"/>
</dbReference>
<comment type="cofactor">
    <cofactor evidence="1">
        <name>Cu(2+)</name>
        <dbReference type="ChEBI" id="CHEBI:29036"/>
    </cofactor>
</comment>
<keyword evidence="12" id="KW-1185">Reference proteome</keyword>
<dbReference type="InterPro" id="IPR051233">
    <property type="entry name" value="Desulfoferrodoxin_SOR"/>
</dbReference>
<feature type="binding site" evidence="8">
    <location>
        <position position="30"/>
    </location>
    <ligand>
        <name>Fe cation</name>
        <dbReference type="ChEBI" id="CHEBI:24875"/>
        <label>1</label>
    </ligand>
</feature>
<dbReference type="GO" id="GO:0019430">
    <property type="term" value="P:removal of superoxide radicals"/>
    <property type="evidence" value="ECO:0007669"/>
    <property type="project" value="InterPro"/>
</dbReference>
<evidence type="ECO:0000259" key="10">
    <source>
        <dbReference type="Pfam" id="PF06397"/>
    </source>
</evidence>
<dbReference type="NCBIfam" id="TIGR00320">
    <property type="entry name" value="dfx_rbo"/>
    <property type="match status" value="1"/>
</dbReference>
<evidence type="ECO:0000256" key="2">
    <source>
        <dbReference type="ARBA" id="ARBA00012679"/>
    </source>
</evidence>
<accession>A0A8D5FEF6</accession>
<feature type="binding site" evidence="8">
    <location>
        <position position="69"/>
    </location>
    <ligand>
        <name>Fe cation</name>
        <dbReference type="ChEBI" id="CHEBI:24875"/>
        <label>2</label>
        <note>catalytic</note>
    </ligand>
</feature>
<organism evidence="11 12">
    <name type="scientific">Desulfomarina profundi</name>
    <dbReference type="NCBI Taxonomy" id="2772557"/>
    <lineage>
        <taxon>Bacteria</taxon>
        <taxon>Pseudomonadati</taxon>
        <taxon>Thermodesulfobacteriota</taxon>
        <taxon>Desulfobulbia</taxon>
        <taxon>Desulfobulbales</taxon>
        <taxon>Desulfobulbaceae</taxon>
        <taxon>Desulfomarina</taxon>
    </lineage>
</organism>
<evidence type="ECO:0000256" key="4">
    <source>
        <dbReference type="ARBA" id="ARBA00022575"/>
    </source>
</evidence>
<dbReference type="InterPro" id="IPR002742">
    <property type="entry name" value="Desulfoferrodoxin_Fe-bd_dom"/>
</dbReference>
<dbReference type="InterPro" id="IPR004462">
    <property type="entry name" value="Desulfoferrodoxin_N"/>
</dbReference>
<evidence type="ECO:0000256" key="7">
    <source>
        <dbReference type="ARBA" id="ARBA00047448"/>
    </source>
</evidence>
<feature type="binding site" evidence="8">
    <location>
        <position position="13"/>
    </location>
    <ligand>
        <name>Fe cation</name>
        <dbReference type="ChEBI" id="CHEBI:24875"/>
        <label>1</label>
    </ligand>
</feature>
<comment type="cofactor">
    <cofactor evidence="8">
        <name>Fe(3+)</name>
        <dbReference type="ChEBI" id="CHEBI:29034"/>
    </cofactor>
    <text evidence="8">Binds 1 Fe(3+) ion per subunit. The iron ion 1 is coordinated via 4 cysteine residues.</text>
</comment>
<keyword evidence="4" id="KW-0216">Detoxification</keyword>
<evidence type="ECO:0000313" key="11">
    <source>
        <dbReference type="EMBL" id="BCL60087.1"/>
    </source>
</evidence>
<dbReference type="InterPro" id="IPR004793">
    <property type="entry name" value="Desulfoferrodoxin_rbo"/>
</dbReference>
<dbReference type="RefSeq" id="WP_228856257.1">
    <property type="nucleotide sequence ID" value="NZ_AP024086.1"/>
</dbReference>
<dbReference type="CDD" id="cd00974">
    <property type="entry name" value="DSRD"/>
    <property type="match status" value="1"/>
</dbReference>
<keyword evidence="8" id="KW-0479">Metal-binding</keyword>
<comment type="catalytic activity">
    <reaction evidence="7">
        <text>reduced [rubredoxin] + superoxide + 2 H(+) = oxidized [rubredoxin] + H2O2</text>
        <dbReference type="Rhea" id="RHEA:21324"/>
        <dbReference type="Rhea" id="RHEA-COMP:10302"/>
        <dbReference type="Rhea" id="RHEA-COMP:10303"/>
        <dbReference type="ChEBI" id="CHEBI:15378"/>
        <dbReference type="ChEBI" id="CHEBI:16240"/>
        <dbReference type="ChEBI" id="CHEBI:18421"/>
        <dbReference type="ChEBI" id="CHEBI:29033"/>
        <dbReference type="ChEBI" id="CHEBI:29034"/>
        <dbReference type="EC" id="1.15.1.2"/>
    </reaction>
</comment>
<dbReference type="Proteomes" id="UP000826725">
    <property type="component" value="Chromosome"/>
</dbReference>
<dbReference type="EC" id="1.15.1.2" evidence="2"/>
<name>A0A8D5FEF6_9BACT</name>
<comment type="cofactor">
    <cofactor evidence="8">
        <name>Fe(2+)</name>
        <dbReference type="ChEBI" id="CHEBI:29033"/>
    </cofactor>
    <text evidence="8">Binds 1 Fe(2+) ion per subunit. The iron ion 2 is coordinated via four histidines and one cysteine residue.</text>
</comment>
<evidence type="ECO:0000256" key="3">
    <source>
        <dbReference type="ARBA" id="ARBA00014839"/>
    </source>
</evidence>
<keyword evidence="8" id="KW-0408">Iron</keyword>
<feature type="binding site" evidence="8">
    <location>
        <position position="119"/>
    </location>
    <ligand>
        <name>Fe cation</name>
        <dbReference type="ChEBI" id="CHEBI:24875"/>
        <label>2</label>
        <note>catalytic</note>
    </ligand>
</feature>
<feature type="binding site" evidence="8">
    <location>
        <position position="10"/>
    </location>
    <ligand>
        <name>Fe cation</name>
        <dbReference type="ChEBI" id="CHEBI:24875"/>
        <label>1</label>
    </ligand>
</feature>
<reference evidence="11" key="1">
    <citation type="submission" date="2020-09" db="EMBL/GenBank/DDBJ databases">
        <title>Desulfogranum mesoprofundum gen. nov., sp. nov., a novel mesophilic, sulfate-reducing chemolithoautotroph isolated from a deep-sea hydrothermal vent chimney in the Suiyo Seamount.</title>
        <authorList>
            <person name="Hashimoto Y."/>
            <person name="Nakagawa S."/>
        </authorList>
    </citation>
    <scope>NUCLEOTIDE SEQUENCE</scope>
    <source>
        <strain evidence="11">KT2</strain>
    </source>
</reference>
<evidence type="ECO:0000256" key="1">
    <source>
        <dbReference type="ARBA" id="ARBA00001973"/>
    </source>
</evidence>
<feature type="domain" description="Desulfoferrodoxin ferrous iron-binding" evidence="9">
    <location>
        <begin position="42"/>
        <end position="123"/>
    </location>
</feature>
<proteinExistence type="predicted"/>
<dbReference type="NCBIfam" id="TIGR00332">
    <property type="entry name" value="neela_ferrous"/>
    <property type="match status" value="1"/>
</dbReference>
<dbReference type="GO" id="GO:0005506">
    <property type="term" value="F:iron ion binding"/>
    <property type="evidence" value="ECO:0007669"/>
    <property type="project" value="InterPro"/>
</dbReference>
<sequence>MADKMAVYKCELCGNIVEVLTAGTADLMCCGQQMTMMAENTTDAAVEKHVPVLTKTDEGWTVTVGSVDHPMTEDHYIEWIELIAGKTVYRQFLDPTDKPAANFPPLDGDVTARAYCNLHGLWKA</sequence>
<dbReference type="PANTHER" id="PTHR36541">
    <property type="entry name" value="SUPEROXIDE REDUCTASE-RELATED"/>
    <property type="match status" value="1"/>
</dbReference>
<feature type="binding site" evidence="8">
    <location>
        <position position="29"/>
    </location>
    <ligand>
        <name>Fe cation</name>
        <dbReference type="ChEBI" id="CHEBI:24875"/>
        <label>1</label>
    </ligand>
</feature>
<evidence type="ECO:0000256" key="5">
    <source>
        <dbReference type="ARBA" id="ARBA00024690"/>
    </source>
</evidence>
<evidence type="ECO:0000256" key="8">
    <source>
        <dbReference type="PIRSR" id="PIRSR604793-1"/>
    </source>
</evidence>
<protein>
    <recommendedName>
        <fullName evidence="3">Desulfoferrodoxin</fullName>
        <ecNumber evidence="2">1.15.1.2</ecNumber>
    </recommendedName>
    <alternativeName>
        <fullName evidence="6">Superoxide reductase</fullName>
    </alternativeName>
</protein>
<dbReference type="NCBIfam" id="TIGR00319">
    <property type="entry name" value="desulf_FeS4"/>
    <property type="match status" value="1"/>
</dbReference>
<evidence type="ECO:0000313" key="12">
    <source>
        <dbReference type="Proteomes" id="UP000826725"/>
    </source>
</evidence>
<dbReference type="Pfam" id="PF06397">
    <property type="entry name" value="Desulfoferrod_N"/>
    <property type="match status" value="1"/>
</dbReference>
<comment type="function">
    <text evidence="5">Catalyzes the one-electron reduction of superoxide anion radical to hydrogen peroxide at a nonheme ferrous iron center. Plays a fundamental role in case of oxidative stress via its superoxide detoxification activity.</text>
</comment>